<evidence type="ECO:0000256" key="5">
    <source>
        <dbReference type="ARBA" id="ARBA00023136"/>
    </source>
</evidence>
<feature type="transmembrane region" description="Helical" evidence="6">
    <location>
        <begin position="12"/>
        <end position="29"/>
    </location>
</feature>
<feature type="transmembrane region" description="Helical" evidence="6">
    <location>
        <begin position="148"/>
        <end position="168"/>
    </location>
</feature>
<sequence>MSEYKLFVQRIGLFGVTNILVSLSSLILLPFLTQNLTTQDYAIWTIFIVTVGIIPLIVTLGLPYSMVRFLAIKTETENIKEEFYSITFLLLFVGLITSIILFLLSKQVALILFKGNTTISALLALTSLASIIYISFSSFFRTFQQMKIVSLLSLIQTYLMVAIVVFLLESGYKIEGAIFGYFIAQFIVALASMWLVLRQIGFKFPKFKSIPKYLSFGMPTIPGNLSSWIVDASDRYLILFILGTTFVGYYTPAYTLGIIITMFAAPFSFILPALLSKYYDQNEIGEVKKHLDYSIKYFMLLAIPAVFGLSFLSKPLLLVITHKPELAQNGYFITPFVALGALLVGLYGIIVQILILEKKTKIMGSQWMAAAAINVILNIIFIPIFGIIAAAIATLTAYLFTLVVTLIYSQKYIKIEFDFKFLLKSLIASIVMSTVILVINPVSAIGILATIILCSAVYITIIFMLRGISREEIKFFRELTHI</sequence>
<dbReference type="InterPro" id="IPR002797">
    <property type="entry name" value="Polysacc_synth"/>
</dbReference>
<dbReference type="EMBL" id="LMVM01000012">
    <property type="protein sequence ID" value="PAV04770.1"/>
    <property type="molecule type" value="Genomic_DNA"/>
</dbReference>
<protein>
    <submittedName>
        <fullName evidence="7">Polysaccharide biosynthesis protein</fullName>
    </submittedName>
</protein>
<feature type="transmembrane region" description="Helical" evidence="6">
    <location>
        <begin position="332"/>
        <end position="355"/>
    </location>
</feature>
<feature type="transmembrane region" description="Helical" evidence="6">
    <location>
        <begin position="117"/>
        <end position="136"/>
    </location>
</feature>
<keyword evidence="5 6" id="KW-0472">Membrane</keyword>
<dbReference type="PANTHER" id="PTHR30250:SF11">
    <property type="entry name" value="O-ANTIGEN TRANSPORTER-RELATED"/>
    <property type="match status" value="1"/>
</dbReference>
<gene>
    <name evidence="7" type="ORF">ASJ80_10680</name>
</gene>
<evidence type="ECO:0000256" key="1">
    <source>
        <dbReference type="ARBA" id="ARBA00004651"/>
    </source>
</evidence>
<feature type="transmembrane region" description="Helical" evidence="6">
    <location>
        <begin position="236"/>
        <end position="252"/>
    </location>
</feature>
<dbReference type="InterPro" id="IPR050833">
    <property type="entry name" value="Poly_Biosynth_Transport"/>
</dbReference>
<dbReference type="RefSeq" id="WP_069582182.1">
    <property type="nucleotide sequence ID" value="NZ_LMVM01000012.1"/>
</dbReference>
<evidence type="ECO:0000313" key="8">
    <source>
        <dbReference type="Proteomes" id="UP000217784"/>
    </source>
</evidence>
<name>A0A2A2H657_METBR</name>
<keyword evidence="4 6" id="KW-1133">Transmembrane helix</keyword>
<evidence type="ECO:0000256" key="4">
    <source>
        <dbReference type="ARBA" id="ARBA00022989"/>
    </source>
</evidence>
<evidence type="ECO:0000256" key="2">
    <source>
        <dbReference type="ARBA" id="ARBA00022475"/>
    </source>
</evidence>
<feature type="transmembrane region" description="Helical" evidence="6">
    <location>
        <begin position="421"/>
        <end position="439"/>
    </location>
</feature>
<feature type="transmembrane region" description="Helical" evidence="6">
    <location>
        <begin position="297"/>
        <end position="320"/>
    </location>
</feature>
<evidence type="ECO:0000256" key="6">
    <source>
        <dbReference type="SAM" id="Phobius"/>
    </source>
</evidence>
<feature type="transmembrane region" description="Helical" evidence="6">
    <location>
        <begin position="367"/>
        <end position="385"/>
    </location>
</feature>
<dbReference type="PANTHER" id="PTHR30250">
    <property type="entry name" value="PST FAMILY PREDICTED COLANIC ACID TRANSPORTER"/>
    <property type="match status" value="1"/>
</dbReference>
<feature type="transmembrane region" description="Helical" evidence="6">
    <location>
        <begin position="258"/>
        <end position="276"/>
    </location>
</feature>
<keyword evidence="3 6" id="KW-0812">Transmembrane</keyword>
<feature type="transmembrane region" description="Helical" evidence="6">
    <location>
        <begin position="445"/>
        <end position="465"/>
    </location>
</feature>
<reference evidence="7 8" key="1">
    <citation type="journal article" date="2017" name="BMC Genomics">
        <title>Genomic analysis of methanogenic archaea reveals a shift towards energy conservation.</title>
        <authorList>
            <person name="Gilmore S.P."/>
            <person name="Henske J.K."/>
            <person name="Sexton J.A."/>
            <person name="Solomon K.V."/>
            <person name="Seppala S."/>
            <person name="Yoo J.I."/>
            <person name="Huyett L.M."/>
            <person name="Pressman A."/>
            <person name="Cogan J.Z."/>
            <person name="Kivenson V."/>
            <person name="Peng X."/>
            <person name="Tan Y."/>
            <person name="Valentine D.L."/>
            <person name="O'Malley M.A."/>
        </authorList>
    </citation>
    <scope>NUCLEOTIDE SEQUENCE [LARGE SCALE GENOMIC DNA]</scope>
    <source>
        <strain evidence="7 8">M.o.H.</strain>
    </source>
</reference>
<accession>A0A2A2H657</accession>
<comment type="subcellular location">
    <subcellularLocation>
        <location evidence="1">Cell membrane</location>
        <topology evidence="1">Multi-pass membrane protein</topology>
    </subcellularLocation>
</comment>
<feature type="transmembrane region" description="Helical" evidence="6">
    <location>
        <begin position="83"/>
        <end position="105"/>
    </location>
</feature>
<proteinExistence type="predicted"/>
<feature type="transmembrane region" description="Helical" evidence="6">
    <location>
        <begin position="391"/>
        <end position="409"/>
    </location>
</feature>
<organism evidence="7 8">
    <name type="scientific">Methanobacterium bryantii</name>
    <dbReference type="NCBI Taxonomy" id="2161"/>
    <lineage>
        <taxon>Archaea</taxon>
        <taxon>Methanobacteriati</taxon>
        <taxon>Methanobacteriota</taxon>
        <taxon>Methanomada group</taxon>
        <taxon>Methanobacteria</taxon>
        <taxon>Methanobacteriales</taxon>
        <taxon>Methanobacteriaceae</taxon>
        <taxon>Methanobacterium</taxon>
    </lineage>
</organism>
<dbReference type="Pfam" id="PF01943">
    <property type="entry name" value="Polysacc_synt"/>
    <property type="match status" value="1"/>
</dbReference>
<dbReference type="AlphaFoldDB" id="A0A2A2H657"/>
<dbReference type="OrthoDB" id="112053at2157"/>
<dbReference type="GO" id="GO:0005886">
    <property type="term" value="C:plasma membrane"/>
    <property type="evidence" value="ECO:0007669"/>
    <property type="project" value="UniProtKB-SubCell"/>
</dbReference>
<keyword evidence="2" id="KW-1003">Cell membrane</keyword>
<feature type="transmembrane region" description="Helical" evidence="6">
    <location>
        <begin position="41"/>
        <end position="62"/>
    </location>
</feature>
<keyword evidence="8" id="KW-1185">Reference proteome</keyword>
<comment type="caution">
    <text evidence="7">The sequence shown here is derived from an EMBL/GenBank/DDBJ whole genome shotgun (WGS) entry which is preliminary data.</text>
</comment>
<dbReference type="Proteomes" id="UP000217784">
    <property type="component" value="Unassembled WGS sequence"/>
</dbReference>
<evidence type="ECO:0000256" key="3">
    <source>
        <dbReference type="ARBA" id="ARBA00022692"/>
    </source>
</evidence>
<feature type="transmembrane region" description="Helical" evidence="6">
    <location>
        <begin position="174"/>
        <end position="197"/>
    </location>
</feature>
<evidence type="ECO:0000313" key="7">
    <source>
        <dbReference type="EMBL" id="PAV04770.1"/>
    </source>
</evidence>